<dbReference type="EMBL" id="JABFUD020000004">
    <property type="protein sequence ID" value="KAI5081483.1"/>
    <property type="molecule type" value="Genomic_DNA"/>
</dbReference>
<evidence type="ECO:0000313" key="2">
    <source>
        <dbReference type="EMBL" id="KAI5081483.1"/>
    </source>
</evidence>
<feature type="non-terminal residue" evidence="2">
    <location>
        <position position="1"/>
    </location>
</feature>
<keyword evidence="3" id="KW-1185">Reference proteome</keyword>
<organism evidence="2 3">
    <name type="scientific">Adiantum capillus-veneris</name>
    <name type="common">Maidenhair fern</name>
    <dbReference type="NCBI Taxonomy" id="13818"/>
    <lineage>
        <taxon>Eukaryota</taxon>
        <taxon>Viridiplantae</taxon>
        <taxon>Streptophyta</taxon>
        <taxon>Embryophyta</taxon>
        <taxon>Tracheophyta</taxon>
        <taxon>Polypodiopsida</taxon>
        <taxon>Polypodiidae</taxon>
        <taxon>Polypodiales</taxon>
        <taxon>Pteridineae</taxon>
        <taxon>Pteridaceae</taxon>
        <taxon>Vittarioideae</taxon>
        <taxon>Adiantum</taxon>
    </lineage>
</organism>
<reference evidence="2" key="1">
    <citation type="submission" date="2021-01" db="EMBL/GenBank/DDBJ databases">
        <title>Adiantum capillus-veneris genome.</title>
        <authorList>
            <person name="Fang Y."/>
            <person name="Liao Q."/>
        </authorList>
    </citation>
    <scope>NUCLEOTIDE SEQUENCE</scope>
    <source>
        <strain evidence="2">H3</strain>
        <tissue evidence="2">Leaf</tissue>
    </source>
</reference>
<protein>
    <submittedName>
        <fullName evidence="2">Uncharacterized protein</fullName>
    </submittedName>
</protein>
<keyword evidence="1" id="KW-0732">Signal</keyword>
<evidence type="ECO:0000256" key="1">
    <source>
        <dbReference type="SAM" id="SignalP"/>
    </source>
</evidence>
<comment type="caution">
    <text evidence="2">The sequence shown here is derived from an EMBL/GenBank/DDBJ whole genome shotgun (WGS) entry which is preliminary data.</text>
</comment>
<gene>
    <name evidence="2" type="ORF">GOP47_0004666</name>
</gene>
<evidence type="ECO:0000313" key="3">
    <source>
        <dbReference type="Proteomes" id="UP000886520"/>
    </source>
</evidence>
<feature type="chain" id="PRO_5038498934" evidence="1">
    <location>
        <begin position="23"/>
        <end position="103"/>
    </location>
</feature>
<feature type="signal peptide" evidence="1">
    <location>
        <begin position="1"/>
        <end position="22"/>
    </location>
</feature>
<dbReference type="Proteomes" id="UP000886520">
    <property type="component" value="Chromosome 4"/>
</dbReference>
<accession>A0A9D4V9A3</accession>
<proteinExistence type="predicted"/>
<name>A0A9D4V9A3_ADICA</name>
<dbReference type="AlphaFoldDB" id="A0A9D4V9A3"/>
<sequence length="103" mass="11277">IEALLAGRLCICLLTELVSCTAQITLERARQASSESAFRHYHIRGVLFRIVISRMQTVFANADGLLLACLPKLEGFGAAKAWDLNGRFSEYTGSCLLLASRST</sequence>